<dbReference type="EMBL" id="LQBQ01000001">
    <property type="protein sequence ID" value="KUJ86195.1"/>
    <property type="molecule type" value="Genomic_DNA"/>
</dbReference>
<comment type="caution">
    <text evidence="2">The sequence shown here is derived from an EMBL/GenBank/DDBJ whole genome shotgun (WGS) entry which is preliminary data.</text>
</comment>
<protein>
    <recommendedName>
        <fullName evidence="1">VWFA domain-containing protein</fullName>
    </recommendedName>
</protein>
<dbReference type="InterPro" id="IPR002035">
    <property type="entry name" value="VWF_A"/>
</dbReference>
<feature type="domain" description="VWFA" evidence="1">
    <location>
        <begin position="569"/>
        <end position="759"/>
    </location>
</feature>
<dbReference type="InterPro" id="IPR051928">
    <property type="entry name" value="NorD/CobT"/>
</dbReference>
<dbReference type="Pfam" id="PF00092">
    <property type="entry name" value="VWA"/>
    <property type="match status" value="1"/>
</dbReference>
<keyword evidence="3" id="KW-1185">Reference proteome</keyword>
<evidence type="ECO:0000313" key="3">
    <source>
        <dbReference type="Proteomes" id="UP000053791"/>
    </source>
</evidence>
<dbReference type="AlphaFoldDB" id="A0A101CZJ6"/>
<dbReference type="SMART" id="SM00327">
    <property type="entry name" value="VWA"/>
    <property type="match status" value="1"/>
</dbReference>
<evidence type="ECO:0000313" key="2">
    <source>
        <dbReference type="EMBL" id="KUJ86195.1"/>
    </source>
</evidence>
<gene>
    <name evidence="2" type="ORF">AVO45_00295</name>
</gene>
<proteinExistence type="predicted"/>
<organism evidence="2 3">
    <name type="scientific">Ruegeria marisrubri</name>
    <dbReference type="NCBI Taxonomy" id="1685379"/>
    <lineage>
        <taxon>Bacteria</taxon>
        <taxon>Pseudomonadati</taxon>
        <taxon>Pseudomonadota</taxon>
        <taxon>Alphaproteobacteria</taxon>
        <taxon>Rhodobacterales</taxon>
        <taxon>Roseobacteraceae</taxon>
        <taxon>Ruegeria</taxon>
    </lineage>
</organism>
<dbReference type="CDD" id="cd01454">
    <property type="entry name" value="vWA_norD_type"/>
    <property type="match status" value="1"/>
</dbReference>
<name>A0A101CZJ6_9RHOB</name>
<dbReference type="Gene3D" id="3.40.50.410">
    <property type="entry name" value="von Willebrand factor, type A domain"/>
    <property type="match status" value="1"/>
</dbReference>
<dbReference type="PANTHER" id="PTHR41248">
    <property type="entry name" value="NORD PROTEIN"/>
    <property type="match status" value="1"/>
</dbReference>
<dbReference type="STRING" id="1685379.AVO45_00295"/>
<dbReference type="InterPro" id="IPR036465">
    <property type="entry name" value="vWFA_dom_sf"/>
</dbReference>
<evidence type="ECO:0000259" key="1">
    <source>
        <dbReference type="SMART" id="SM00327"/>
    </source>
</evidence>
<dbReference type="Proteomes" id="UP000053791">
    <property type="component" value="Unassembled WGS sequence"/>
</dbReference>
<sequence>MLPQEHADLPDLLAEGARQALFSELPEARRRLSPRGLDSWLRGADALHRMGRGEEAVTAWIGSVPGLARELGKDMIADMATACMGFASRTSGAVITRIIETAPLAAQRLGDAALFASYLRFLEHVLARAPRAMRPMLDQLSELLGVLTLGGLRRWADWGIEAYRTDYVGLEAYFSLTSEASRAVLKSERKGVVLVDVQRRLGMYLRALWGRDFMLVPTAGDFESRTGLRPYVAEFQLHLPDALDDWNGIAGLDLYRAQAAHLAAHLDALRAPIPAEGLSALELACVGLIEDARAEARAIARFPNLRALWGRFHSETGTGMAGQFDRIARALIRPDEPAEDDLSSWVRAEFDRIDLDRAEDARTLGLALANRLFGQPYSAHRDIPSCPYRCDNRVLWEYEEIDWGKSASAQPEQVRKHVSVTEMVNEVEVETAGDDAQEIWVQSSEFFDDDGTTFNAREGKEPLAPPVLYEEFDHTIQMVRPAWATVREARAKLGDPTEADHILDTHRRTTERLRHLLDAMRPQGVQRIRKLEDGDEIDINAAVAAAIDTRLKRQPDPRVMMRALRHTRDTAVMVLLDLSESTNDPAPGGQTVLDLTQAACLLLSEAINSVGDSFAIHGFCSDGRHNVFYNRFKDFDQPWGTQSKARIMGAQGRLSTRMGAAIRHATAHLGKVRSNRKLMLVLTDGEPADIDMRDPFYLRHDTRHAVEAARRQGIIPFCLTLDPAADTYAQRIFGTRNVRVLDRVERLPERLPQLYAALTK</sequence>
<dbReference type="PANTHER" id="PTHR41248:SF1">
    <property type="entry name" value="NORD PROTEIN"/>
    <property type="match status" value="1"/>
</dbReference>
<reference evidence="2 3" key="1">
    <citation type="submission" date="2015-12" db="EMBL/GenBank/DDBJ databases">
        <authorList>
            <person name="Shamseldin A."/>
            <person name="Moawad H."/>
            <person name="Abd El-Rahim W.M."/>
            <person name="Sadowsky M.J."/>
        </authorList>
    </citation>
    <scope>NUCLEOTIDE SEQUENCE [LARGE SCALE GENOMIC DNA]</scope>
    <source>
        <strain evidence="2 3">ZGT118</strain>
    </source>
</reference>
<accession>A0A101CZJ6</accession>
<dbReference type="SUPFAM" id="SSF53300">
    <property type="entry name" value="vWA-like"/>
    <property type="match status" value="1"/>
</dbReference>